<dbReference type="Proteomes" id="UP000298061">
    <property type="component" value="Unassembled WGS sequence"/>
</dbReference>
<evidence type="ECO:0008006" key="4">
    <source>
        <dbReference type="Google" id="ProtNLM"/>
    </source>
</evidence>
<dbReference type="InterPro" id="IPR011990">
    <property type="entry name" value="TPR-like_helical_dom_sf"/>
</dbReference>
<dbReference type="SUPFAM" id="SSF48452">
    <property type="entry name" value="TPR-like"/>
    <property type="match status" value="1"/>
</dbReference>
<name>A0A4Z0A563_9AGAM</name>
<dbReference type="Gene3D" id="1.25.40.10">
    <property type="entry name" value="Tetratricopeptide repeat domain"/>
    <property type="match status" value="1"/>
</dbReference>
<dbReference type="PANTHER" id="PTHR47691">
    <property type="entry name" value="REGULATOR-RELATED"/>
    <property type="match status" value="1"/>
</dbReference>
<dbReference type="PANTHER" id="PTHR47691:SF3">
    <property type="entry name" value="HTH-TYPE TRANSCRIPTIONAL REGULATOR RV0890C-RELATED"/>
    <property type="match status" value="1"/>
</dbReference>
<gene>
    <name evidence="2" type="ORF">EWM64_g1862</name>
</gene>
<feature type="coiled-coil region" evidence="1">
    <location>
        <begin position="461"/>
        <end position="528"/>
    </location>
</feature>
<keyword evidence="1" id="KW-0175">Coiled coil</keyword>
<protein>
    <recommendedName>
        <fullName evidence="4">MalT-like TPR region domain-containing protein</fullName>
    </recommendedName>
</protein>
<dbReference type="OrthoDB" id="1534087at2759"/>
<keyword evidence="3" id="KW-1185">Reference proteome</keyword>
<evidence type="ECO:0000313" key="2">
    <source>
        <dbReference type="EMBL" id="TFY82152.1"/>
    </source>
</evidence>
<sequence>MTSRSTTLPPDFVAQILPVGNMDEETAFQLFRATYASDVSLDVIVPVLSALNFHPLSISLLAQTARQNQWSPKRVVDSWTQRHVRLLKTEYRSLGETFELSLQSSVIQRHVQALSFLQIIAFLPTGVDENKLQELFPDVPDVHGLVDTLCNHSLVYQAGDFITMLAPIRLYITDAYNRTGIPLLDDVRRYYYKRLQEPMVGDSGAWIAAEDDNIEQIIALDLSIHTRQEIGCNACIHFIQHLIRHKRRPTALDELVGKLPEDDSKYVEFFGLCFPRLFGRNRTTVRKRTCTLTLGLLAAQIGHSAEALTLLLDSKRLFALLDDWDTVCICLELIGQIYILRGQMNAAKKILDEGLKTSKRAEDPQGARFKLIVTLGWVKILEQARDHRRIPDFEEAEAFFMQHNDTAWVTYSLNRRAYAELYRRNFDAARDCLHREHALHTEANNDRGCMGSLMALAEVALAEGVRDLDEANRLLDEARDLALRINDMQKASLALAVKSALSADVKNFSLARSQIEQAKREMTFAEENENFRLVWCIYLSARNEFMAHDYDRAKTLFKETLKWSNTESDTYTAVRSMKALGEIALLQGNTEEARMWGEQADRQSQVSGVASYLHDIKYHCCLMKNSFEGRRLYQDGGLPSPGVLSV</sequence>
<proteinExistence type="predicted"/>
<organism evidence="2 3">
    <name type="scientific">Hericium alpestre</name>
    <dbReference type="NCBI Taxonomy" id="135208"/>
    <lineage>
        <taxon>Eukaryota</taxon>
        <taxon>Fungi</taxon>
        <taxon>Dikarya</taxon>
        <taxon>Basidiomycota</taxon>
        <taxon>Agaricomycotina</taxon>
        <taxon>Agaricomycetes</taxon>
        <taxon>Russulales</taxon>
        <taxon>Hericiaceae</taxon>
        <taxon>Hericium</taxon>
    </lineage>
</organism>
<evidence type="ECO:0000256" key="1">
    <source>
        <dbReference type="SAM" id="Coils"/>
    </source>
</evidence>
<evidence type="ECO:0000313" key="3">
    <source>
        <dbReference type="Proteomes" id="UP000298061"/>
    </source>
</evidence>
<comment type="caution">
    <text evidence="2">The sequence shown here is derived from an EMBL/GenBank/DDBJ whole genome shotgun (WGS) entry which is preliminary data.</text>
</comment>
<accession>A0A4Z0A563</accession>
<reference evidence="2 3" key="1">
    <citation type="submission" date="2019-02" db="EMBL/GenBank/DDBJ databases">
        <title>Genome sequencing of the rare red list fungi Hericium alpestre (H. flagellum).</title>
        <authorList>
            <person name="Buettner E."/>
            <person name="Kellner H."/>
        </authorList>
    </citation>
    <scope>NUCLEOTIDE SEQUENCE [LARGE SCALE GENOMIC DNA]</scope>
    <source>
        <strain evidence="2 3">DSM 108284</strain>
    </source>
</reference>
<dbReference type="EMBL" id="SFCI01000137">
    <property type="protein sequence ID" value="TFY82152.1"/>
    <property type="molecule type" value="Genomic_DNA"/>
</dbReference>
<dbReference type="AlphaFoldDB" id="A0A4Z0A563"/>